<evidence type="ECO:0000313" key="2">
    <source>
        <dbReference type="Proteomes" id="UP000256964"/>
    </source>
</evidence>
<protein>
    <submittedName>
        <fullName evidence="1">Uncharacterized protein</fullName>
    </submittedName>
</protein>
<dbReference type="STRING" id="139420.A0A371DBT8"/>
<reference evidence="1 2" key="1">
    <citation type="journal article" date="2018" name="Biotechnol. Biofuels">
        <title>Integrative visual omics of the white-rot fungus Polyporus brumalis exposes the biotechnological potential of its oxidative enzymes for delignifying raw plant biomass.</title>
        <authorList>
            <person name="Miyauchi S."/>
            <person name="Rancon A."/>
            <person name="Drula E."/>
            <person name="Hage H."/>
            <person name="Chaduli D."/>
            <person name="Favel A."/>
            <person name="Grisel S."/>
            <person name="Henrissat B."/>
            <person name="Herpoel-Gimbert I."/>
            <person name="Ruiz-Duenas F.J."/>
            <person name="Chevret D."/>
            <person name="Hainaut M."/>
            <person name="Lin J."/>
            <person name="Wang M."/>
            <person name="Pangilinan J."/>
            <person name="Lipzen A."/>
            <person name="Lesage-Meessen L."/>
            <person name="Navarro D."/>
            <person name="Riley R."/>
            <person name="Grigoriev I.V."/>
            <person name="Zhou S."/>
            <person name="Raouche S."/>
            <person name="Rosso M.N."/>
        </authorList>
    </citation>
    <scope>NUCLEOTIDE SEQUENCE [LARGE SCALE GENOMIC DNA]</scope>
    <source>
        <strain evidence="1 2">BRFM 1820</strain>
    </source>
</reference>
<sequence length="299" mass="33356">MPPPSGPLPRQPQAGVIHAARPVVHVPGLQQVGDLYGILQAPLSGKQGYTEAHERYQKVRQLLQMNALRVGGPPAEVVIIQASMVVMEEKRKTHTAISGVRESIPHVPARIGACDLKALVFATLRPPWIVWSKSTPLKIEECTLRSKGWVELLPLDGMVDRDAISEGLYQTKGTGRNQHQVFKGASKASLSVVVYMEIPLSKYKMALRRQEQSESIEESVEHVQHAPQLDELVTTSATEKILDMPPIEAVLRNGSQSKRQRSAVTYANTRQQWRACLSYQADRSKMLLELSEDHHDMLR</sequence>
<dbReference type="Proteomes" id="UP000256964">
    <property type="component" value="Unassembled WGS sequence"/>
</dbReference>
<dbReference type="EMBL" id="KZ857401">
    <property type="protein sequence ID" value="RDX50009.1"/>
    <property type="molecule type" value="Genomic_DNA"/>
</dbReference>
<name>A0A371DBT8_9APHY</name>
<dbReference type="OrthoDB" id="301415at2759"/>
<keyword evidence="2" id="KW-1185">Reference proteome</keyword>
<dbReference type="AlphaFoldDB" id="A0A371DBT8"/>
<organism evidence="1 2">
    <name type="scientific">Lentinus brumalis</name>
    <dbReference type="NCBI Taxonomy" id="2498619"/>
    <lineage>
        <taxon>Eukaryota</taxon>
        <taxon>Fungi</taxon>
        <taxon>Dikarya</taxon>
        <taxon>Basidiomycota</taxon>
        <taxon>Agaricomycotina</taxon>
        <taxon>Agaricomycetes</taxon>
        <taxon>Polyporales</taxon>
        <taxon>Polyporaceae</taxon>
        <taxon>Lentinus</taxon>
    </lineage>
</organism>
<proteinExistence type="predicted"/>
<evidence type="ECO:0000313" key="1">
    <source>
        <dbReference type="EMBL" id="RDX50009.1"/>
    </source>
</evidence>
<accession>A0A371DBT8</accession>
<gene>
    <name evidence="1" type="ORF">OH76DRAFT_1482511</name>
</gene>